<dbReference type="Gene3D" id="3.40.50.1820">
    <property type="entry name" value="alpha/beta hydrolase"/>
    <property type="match status" value="1"/>
</dbReference>
<name>A0A4Q9GWG3_9MICO</name>
<sequence>MIERDVPTADGRTVHVFDTGAGSTTVFWHHGSPQTGAPLEPVPKAAESRDIRLVSYARPSYGGSSPQPGRTVADAAVDTLAVADALGLDTFATMGASGGGPHALAAAALLKGRATAAVTLAGIAPFTTGFDWFDGMAAPDGLRSAFVSRGARAAFGEVDEFDPNSFNTLDYAALDGEWKSLGDDVGRSEKWGDDGLIDDDVAFASPWGFTLGAIDRPVLLIQGGDDRVIPAAHAEWMSKHIPTAELWSRPRDGHVSVLSAVPLAFDWLRQAT</sequence>
<accession>A0A4Q9GWG3</accession>
<dbReference type="InterPro" id="IPR029058">
    <property type="entry name" value="AB_hydrolase_fold"/>
</dbReference>
<dbReference type="RefSeq" id="WP_130981658.1">
    <property type="nucleotide sequence ID" value="NZ_SISG01000001.1"/>
</dbReference>
<dbReference type="AlphaFoldDB" id="A0A4Q9GWG3"/>
<dbReference type="InterPro" id="IPR000073">
    <property type="entry name" value="AB_hydrolase_1"/>
</dbReference>
<gene>
    <name evidence="2" type="ORF">EYE40_09185</name>
</gene>
<dbReference type="SUPFAM" id="SSF53474">
    <property type="entry name" value="alpha/beta-Hydrolases"/>
    <property type="match status" value="1"/>
</dbReference>
<dbReference type="EMBL" id="SISG01000001">
    <property type="protein sequence ID" value="TBN57547.1"/>
    <property type="molecule type" value="Genomic_DNA"/>
</dbReference>
<evidence type="ECO:0000259" key="1">
    <source>
        <dbReference type="Pfam" id="PF00561"/>
    </source>
</evidence>
<dbReference type="Pfam" id="PF00561">
    <property type="entry name" value="Abhydrolase_1"/>
    <property type="match status" value="1"/>
</dbReference>
<keyword evidence="3" id="KW-1185">Reference proteome</keyword>
<dbReference type="Proteomes" id="UP000294194">
    <property type="component" value="Unassembled WGS sequence"/>
</dbReference>
<protein>
    <submittedName>
        <fullName evidence="2">Alpha/beta hydrolase</fullName>
    </submittedName>
</protein>
<proteinExistence type="predicted"/>
<keyword evidence="2" id="KW-0378">Hydrolase</keyword>
<dbReference type="PANTHER" id="PTHR43433:SF5">
    <property type="entry name" value="AB HYDROLASE-1 DOMAIN-CONTAINING PROTEIN"/>
    <property type="match status" value="1"/>
</dbReference>
<feature type="domain" description="AB hydrolase-1" evidence="1">
    <location>
        <begin position="26"/>
        <end position="258"/>
    </location>
</feature>
<organism evidence="2 3">
    <name type="scientific">Glaciihabitans arcticus</name>
    <dbReference type="NCBI Taxonomy" id="2668039"/>
    <lineage>
        <taxon>Bacteria</taxon>
        <taxon>Bacillati</taxon>
        <taxon>Actinomycetota</taxon>
        <taxon>Actinomycetes</taxon>
        <taxon>Micrococcales</taxon>
        <taxon>Microbacteriaceae</taxon>
        <taxon>Glaciihabitans</taxon>
    </lineage>
</organism>
<comment type="caution">
    <text evidence="2">The sequence shown here is derived from an EMBL/GenBank/DDBJ whole genome shotgun (WGS) entry which is preliminary data.</text>
</comment>
<reference evidence="3" key="1">
    <citation type="submission" date="2019-02" db="EMBL/GenBank/DDBJ databases">
        <title>Glaciihabitans arcticus sp. nov., a psychrotolerant bacterium isolated from polar soil.</title>
        <authorList>
            <person name="Dahal R.H."/>
        </authorList>
    </citation>
    <scope>NUCLEOTIDE SEQUENCE [LARGE SCALE GENOMIC DNA]</scope>
    <source>
        <strain evidence="3">RP-3-7</strain>
    </source>
</reference>
<dbReference type="PANTHER" id="PTHR43433">
    <property type="entry name" value="HYDROLASE, ALPHA/BETA FOLD FAMILY PROTEIN"/>
    <property type="match status" value="1"/>
</dbReference>
<evidence type="ECO:0000313" key="3">
    <source>
        <dbReference type="Proteomes" id="UP000294194"/>
    </source>
</evidence>
<dbReference type="GO" id="GO:0016787">
    <property type="term" value="F:hydrolase activity"/>
    <property type="evidence" value="ECO:0007669"/>
    <property type="project" value="UniProtKB-KW"/>
</dbReference>
<evidence type="ECO:0000313" key="2">
    <source>
        <dbReference type="EMBL" id="TBN57547.1"/>
    </source>
</evidence>
<dbReference type="InterPro" id="IPR050471">
    <property type="entry name" value="AB_hydrolase"/>
</dbReference>